<dbReference type="InterPro" id="IPR021109">
    <property type="entry name" value="Peptidase_aspartic_dom_sf"/>
</dbReference>
<dbReference type="PANTHER" id="PTHR33194">
    <property type="entry name" value="ZINC KNUCKLE DOMAINCONTAINING PROTEIN"/>
    <property type="match status" value="1"/>
</dbReference>
<dbReference type="Gene3D" id="2.40.70.10">
    <property type="entry name" value="Acid Proteases"/>
    <property type="match status" value="1"/>
</dbReference>
<protein>
    <recommendedName>
        <fullName evidence="2">Retrotransposon gag domain-containing protein</fullName>
    </recommendedName>
</protein>
<evidence type="ECO:0000256" key="1">
    <source>
        <dbReference type="SAM" id="MobiDB-lite"/>
    </source>
</evidence>
<feature type="region of interest" description="Disordered" evidence="1">
    <location>
        <begin position="521"/>
        <end position="583"/>
    </location>
</feature>
<reference evidence="3 4" key="1">
    <citation type="journal article" date="2023" name="Arcadia Sci">
        <title>De novo assembly of a long-read Amblyomma americanum tick genome.</title>
        <authorList>
            <person name="Chou S."/>
            <person name="Poskanzer K.E."/>
            <person name="Rollins M."/>
            <person name="Thuy-Boun P.S."/>
        </authorList>
    </citation>
    <scope>NUCLEOTIDE SEQUENCE [LARGE SCALE GENOMIC DNA]</scope>
    <source>
        <strain evidence="3">F_SG_1</strain>
        <tissue evidence="3">Salivary glands</tissue>
    </source>
</reference>
<feature type="compositionally biased region" description="Low complexity" evidence="1">
    <location>
        <begin position="536"/>
        <end position="547"/>
    </location>
</feature>
<proteinExistence type="predicted"/>
<keyword evidence="4" id="KW-1185">Reference proteome</keyword>
<evidence type="ECO:0000259" key="2">
    <source>
        <dbReference type="Pfam" id="PF03732"/>
    </source>
</evidence>
<evidence type="ECO:0000313" key="3">
    <source>
        <dbReference type="EMBL" id="KAK8787762.1"/>
    </source>
</evidence>
<comment type="caution">
    <text evidence="3">The sequence shown here is derived from an EMBL/GenBank/DDBJ whole genome shotgun (WGS) entry which is preliminary data.</text>
</comment>
<feature type="domain" description="Retrotransposon gag" evidence="2">
    <location>
        <begin position="48"/>
        <end position="140"/>
    </location>
</feature>
<name>A0AAQ4FMR4_AMBAM</name>
<dbReference type="Pfam" id="PF03732">
    <property type="entry name" value="Retrotrans_gag"/>
    <property type="match status" value="1"/>
</dbReference>
<dbReference type="Proteomes" id="UP001321473">
    <property type="component" value="Unassembled WGS sequence"/>
</dbReference>
<accession>A0AAQ4FMR4</accession>
<gene>
    <name evidence="3" type="ORF">V5799_022463</name>
</gene>
<dbReference type="InterPro" id="IPR005162">
    <property type="entry name" value="Retrotrans_gag_dom"/>
</dbReference>
<dbReference type="EMBL" id="JARKHS020001472">
    <property type="protein sequence ID" value="KAK8787762.1"/>
    <property type="molecule type" value="Genomic_DNA"/>
</dbReference>
<dbReference type="AlphaFoldDB" id="A0AAQ4FMR4"/>
<evidence type="ECO:0000313" key="4">
    <source>
        <dbReference type="Proteomes" id="UP001321473"/>
    </source>
</evidence>
<sequence length="583" mass="64353">MTSPQSRPSIAPPVFKGTPEESAAEWLTCYEHVASLNCWDSDTKVKFLYLALDGDAKKWYTTQLLTGAPSSWSDWAAKLKACFSSRHAAEIAYLRLQNRVQLPTESPEQYFYDVMQLCARVDPKMPEEDRLRHLLRGLQPATMEKMIISNPTTCADFLQILQRLSQATLMGLASWLLPTPVSNTYLPTGAWNSNIHATPNSATTEPVPAPGQPHLLPACTAASYRQQQRLEEVKPTESTAFVKGIGGDLLSPAGETEVLLQFGSAEFSVKFIVLKDCPYELLGGLPFCRQANLLIDFRQKELKIGSDVYRLQLDAGVQSQTNIVTARSDDQVRIEPRTEAILRVRVPRNGIQLVEPNSTLRSGLQVARTVMNVVGGIGIVRVANPTLSPIVVHRETKIGWATSLHEAQLGLAVPHDPSTTGHFDVETGPHLTPSERGKTTKLLHRYHGPFRLLRKVSENNWEVVDRTGRKRDVVNVERLKLCHTRVGSDEDADDESANSDCGVDGVHELGGSIRVSAKPKRAVASTVTNNDHETSGESATEAYSYSESAHRSSHAGPQTETKALRTDYDSETEIYYSADESVD</sequence>
<dbReference type="PANTHER" id="PTHR33194:SF4">
    <property type="entry name" value="CCHC-TYPE DOMAIN-CONTAINING PROTEIN"/>
    <property type="match status" value="1"/>
</dbReference>
<organism evidence="3 4">
    <name type="scientific">Amblyomma americanum</name>
    <name type="common">Lone star tick</name>
    <dbReference type="NCBI Taxonomy" id="6943"/>
    <lineage>
        <taxon>Eukaryota</taxon>
        <taxon>Metazoa</taxon>
        <taxon>Ecdysozoa</taxon>
        <taxon>Arthropoda</taxon>
        <taxon>Chelicerata</taxon>
        <taxon>Arachnida</taxon>
        <taxon>Acari</taxon>
        <taxon>Parasitiformes</taxon>
        <taxon>Ixodida</taxon>
        <taxon>Ixodoidea</taxon>
        <taxon>Ixodidae</taxon>
        <taxon>Amblyomminae</taxon>
        <taxon>Amblyomma</taxon>
    </lineage>
</organism>